<dbReference type="InterPro" id="IPR001203">
    <property type="entry name" value="OxRdtase_Ald_Fedxn_C"/>
</dbReference>
<dbReference type="AlphaFoldDB" id="X0UNT7"/>
<accession>X0UNT7</accession>
<dbReference type="GO" id="GO:0009055">
    <property type="term" value="F:electron transfer activity"/>
    <property type="evidence" value="ECO:0007669"/>
    <property type="project" value="InterPro"/>
</dbReference>
<dbReference type="PANTHER" id="PTHR30038">
    <property type="entry name" value="ALDEHYDE FERREDOXIN OXIDOREDUCTASE"/>
    <property type="match status" value="1"/>
</dbReference>
<reference evidence="2" key="1">
    <citation type="journal article" date="2014" name="Front. Microbiol.">
        <title>High frequency of phylogenetically diverse reductive dehalogenase-homologous genes in deep subseafloor sedimentary metagenomes.</title>
        <authorList>
            <person name="Kawai M."/>
            <person name="Futagami T."/>
            <person name="Toyoda A."/>
            <person name="Takaki Y."/>
            <person name="Nishi S."/>
            <person name="Hori S."/>
            <person name="Arai W."/>
            <person name="Tsubouchi T."/>
            <person name="Morono Y."/>
            <person name="Uchiyama I."/>
            <person name="Ito T."/>
            <person name="Fujiyama A."/>
            <person name="Inagaki F."/>
            <person name="Takami H."/>
        </authorList>
    </citation>
    <scope>NUCLEOTIDE SEQUENCE</scope>
    <source>
        <strain evidence="2">Expedition CK06-06</strain>
    </source>
</reference>
<gene>
    <name evidence="2" type="ORF">S01H1_38046</name>
</gene>
<comment type="caution">
    <text evidence="2">The sequence shown here is derived from an EMBL/GenBank/DDBJ whole genome shotgun (WGS) entry which is preliminary data.</text>
</comment>
<feature type="non-terminal residue" evidence="2">
    <location>
        <position position="1"/>
    </location>
</feature>
<feature type="non-terminal residue" evidence="2">
    <location>
        <position position="269"/>
    </location>
</feature>
<sequence>FELCEKILDRSGPFREYIENFSYAMAVLDTMGAGIYGNLNETYQDLSPDSQFRQALDAMSMEFPDWLKKADGAAACSNCGVNCRMAFALPGGGCAYLKCHLWNSFMVSTKIIDYDAVLECCRLSQHNGLDIIAVARCIAFAIDLYEKGILTKQDTGGMHLQWSDKEVVFSLIEKVSQRDGIGDTLANGVYEAARQIGRGAEDFAHHIKKMEFAPPAVLMFMPYLALAQAISDKGDMSRNVSSTCVMWAGYSREQRQELIKSPFWIYPKE</sequence>
<dbReference type="PANTHER" id="PTHR30038:SF0">
    <property type="entry name" value="TUNGSTEN-CONTAINING ALDEHYDE FERREDOXIN OXIDOREDUCTASE"/>
    <property type="match status" value="1"/>
</dbReference>
<evidence type="ECO:0000259" key="1">
    <source>
        <dbReference type="Pfam" id="PF01314"/>
    </source>
</evidence>
<dbReference type="SUPFAM" id="SSF48310">
    <property type="entry name" value="Aldehyde ferredoxin oxidoreductase, C-terminal domains"/>
    <property type="match status" value="1"/>
</dbReference>
<dbReference type="GO" id="GO:0016625">
    <property type="term" value="F:oxidoreductase activity, acting on the aldehyde or oxo group of donors, iron-sulfur protein as acceptor"/>
    <property type="evidence" value="ECO:0007669"/>
    <property type="project" value="InterPro"/>
</dbReference>
<dbReference type="InterPro" id="IPR013984">
    <property type="entry name" value="Ald_Fedxn_OxRdtase_dom2"/>
</dbReference>
<dbReference type="GO" id="GO:0051536">
    <property type="term" value="F:iron-sulfur cluster binding"/>
    <property type="evidence" value="ECO:0007669"/>
    <property type="project" value="InterPro"/>
</dbReference>
<protein>
    <recommendedName>
        <fullName evidence="1">Aldehyde ferredoxin oxidoreductase C-terminal domain-containing protein</fullName>
    </recommendedName>
</protein>
<dbReference type="Gene3D" id="1.10.569.10">
    <property type="entry name" value="Aldehyde Ferredoxin Oxidoreductase Protein, subunit A, domain 2"/>
    <property type="match status" value="1"/>
</dbReference>
<evidence type="ECO:0000313" key="2">
    <source>
        <dbReference type="EMBL" id="GAG01948.1"/>
    </source>
</evidence>
<dbReference type="Pfam" id="PF01314">
    <property type="entry name" value="AFOR_C"/>
    <property type="match status" value="1"/>
</dbReference>
<organism evidence="2">
    <name type="scientific">marine sediment metagenome</name>
    <dbReference type="NCBI Taxonomy" id="412755"/>
    <lineage>
        <taxon>unclassified sequences</taxon>
        <taxon>metagenomes</taxon>
        <taxon>ecological metagenomes</taxon>
    </lineage>
</organism>
<dbReference type="EMBL" id="BARS01023921">
    <property type="protein sequence ID" value="GAG01948.1"/>
    <property type="molecule type" value="Genomic_DNA"/>
</dbReference>
<dbReference type="InterPro" id="IPR051919">
    <property type="entry name" value="W-dependent_AOR"/>
</dbReference>
<dbReference type="InterPro" id="IPR036021">
    <property type="entry name" value="Tungsten_al_ferr_oxy-like_C"/>
</dbReference>
<name>X0UNT7_9ZZZZ</name>
<feature type="domain" description="Aldehyde ferredoxin oxidoreductase C-terminal" evidence="1">
    <location>
        <begin position="62"/>
        <end position="235"/>
    </location>
</feature>
<proteinExistence type="predicted"/>